<sequence>MMISANLLSFFCLAGIPLLSQAQQNQQAPLKEHQPELVIPLTLSDERTYSLKSALAGARQLSLKAIEKIESYGEINSHPQTVSINIPLNPAQSGTIALGPVASNTLRVQQELKWVETRTPGENVPITLIGIRKGAMVSMDAYTARLALETPYISLPREIYDILIQATNPTPYQHGKGYDDVVDCGALERYPDLVLGLEPETDEEKDDEDIVDREIVITPKQYVLKTEEGQCILLAQRVYQLGREEVVLGWAAVRGRDVVLDWVNKRTGFGR</sequence>
<comment type="caution">
    <text evidence="1">The sequence shown here is derived from an EMBL/GenBank/DDBJ whole genome shotgun (WGS) entry which is preliminary data.</text>
</comment>
<dbReference type="Proteomes" id="UP000799754">
    <property type="component" value="Unassembled WGS sequence"/>
</dbReference>
<name>A0ACB6RY75_9PLEO</name>
<reference evidence="1" key="1">
    <citation type="journal article" date="2020" name="Stud. Mycol.">
        <title>101 Dothideomycetes genomes: a test case for predicting lifestyles and emergence of pathogens.</title>
        <authorList>
            <person name="Haridas S."/>
            <person name="Albert R."/>
            <person name="Binder M."/>
            <person name="Bloem J."/>
            <person name="Labutti K."/>
            <person name="Salamov A."/>
            <person name="Andreopoulos B."/>
            <person name="Baker S."/>
            <person name="Barry K."/>
            <person name="Bills G."/>
            <person name="Bluhm B."/>
            <person name="Cannon C."/>
            <person name="Castanera R."/>
            <person name="Culley D."/>
            <person name="Daum C."/>
            <person name="Ezra D."/>
            <person name="Gonzalez J."/>
            <person name="Henrissat B."/>
            <person name="Kuo A."/>
            <person name="Liang C."/>
            <person name="Lipzen A."/>
            <person name="Lutzoni F."/>
            <person name="Magnuson J."/>
            <person name="Mondo S."/>
            <person name="Nolan M."/>
            <person name="Ohm R."/>
            <person name="Pangilinan J."/>
            <person name="Park H.-J."/>
            <person name="Ramirez L."/>
            <person name="Alfaro M."/>
            <person name="Sun H."/>
            <person name="Tritt A."/>
            <person name="Yoshinaga Y."/>
            <person name="Zwiers L.-H."/>
            <person name="Turgeon B."/>
            <person name="Goodwin S."/>
            <person name="Spatafora J."/>
            <person name="Crous P."/>
            <person name="Grigoriev I."/>
        </authorList>
    </citation>
    <scope>NUCLEOTIDE SEQUENCE</scope>
    <source>
        <strain evidence="1">CBS 525.71</strain>
    </source>
</reference>
<proteinExistence type="predicted"/>
<organism evidence="1 2">
    <name type="scientific">Macroventuria anomochaeta</name>
    <dbReference type="NCBI Taxonomy" id="301207"/>
    <lineage>
        <taxon>Eukaryota</taxon>
        <taxon>Fungi</taxon>
        <taxon>Dikarya</taxon>
        <taxon>Ascomycota</taxon>
        <taxon>Pezizomycotina</taxon>
        <taxon>Dothideomycetes</taxon>
        <taxon>Pleosporomycetidae</taxon>
        <taxon>Pleosporales</taxon>
        <taxon>Pleosporineae</taxon>
        <taxon>Didymellaceae</taxon>
        <taxon>Macroventuria</taxon>
    </lineage>
</organism>
<evidence type="ECO:0000313" key="2">
    <source>
        <dbReference type="Proteomes" id="UP000799754"/>
    </source>
</evidence>
<evidence type="ECO:0000313" key="1">
    <source>
        <dbReference type="EMBL" id="KAF2626668.1"/>
    </source>
</evidence>
<keyword evidence="2" id="KW-1185">Reference proteome</keyword>
<gene>
    <name evidence="1" type="ORF">BU25DRAFT_411642</name>
</gene>
<dbReference type="EMBL" id="MU006720">
    <property type="protein sequence ID" value="KAF2626668.1"/>
    <property type="molecule type" value="Genomic_DNA"/>
</dbReference>
<accession>A0ACB6RY75</accession>
<protein>
    <submittedName>
        <fullName evidence="1">Uncharacterized protein</fullName>
    </submittedName>
</protein>